<gene>
    <name evidence="1" type="primary">Necator_chrX.g21869</name>
    <name evidence="1" type="ORF">RB195_021708</name>
</gene>
<comment type="caution">
    <text evidence="1">The sequence shown here is derived from an EMBL/GenBank/DDBJ whole genome shotgun (WGS) entry which is preliminary data.</text>
</comment>
<keyword evidence="2" id="KW-1185">Reference proteome</keyword>
<name>A0ABR1ECL0_NECAM</name>
<reference evidence="1 2" key="1">
    <citation type="submission" date="2023-08" db="EMBL/GenBank/DDBJ databases">
        <title>A Necator americanus chromosomal reference genome.</title>
        <authorList>
            <person name="Ilik V."/>
            <person name="Petrzelkova K.J."/>
            <person name="Pardy F."/>
            <person name="Fuh T."/>
            <person name="Niatou-Singa F.S."/>
            <person name="Gouil Q."/>
            <person name="Baker L."/>
            <person name="Ritchie M.E."/>
            <person name="Jex A.R."/>
            <person name="Gazzola D."/>
            <person name="Li H."/>
            <person name="Toshio Fujiwara R."/>
            <person name="Zhan B."/>
            <person name="Aroian R.V."/>
            <person name="Pafco B."/>
            <person name="Schwarz E.M."/>
        </authorList>
    </citation>
    <scope>NUCLEOTIDE SEQUENCE [LARGE SCALE GENOMIC DNA]</scope>
    <source>
        <strain evidence="1 2">Aroian</strain>
        <tissue evidence="1">Whole animal</tissue>
    </source>
</reference>
<evidence type="ECO:0000313" key="1">
    <source>
        <dbReference type="EMBL" id="KAK6760333.1"/>
    </source>
</evidence>
<organism evidence="1 2">
    <name type="scientific">Necator americanus</name>
    <name type="common">Human hookworm</name>
    <dbReference type="NCBI Taxonomy" id="51031"/>
    <lineage>
        <taxon>Eukaryota</taxon>
        <taxon>Metazoa</taxon>
        <taxon>Ecdysozoa</taxon>
        <taxon>Nematoda</taxon>
        <taxon>Chromadorea</taxon>
        <taxon>Rhabditida</taxon>
        <taxon>Rhabditina</taxon>
        <taxon>Rhabditomorpha</taxon>
        <taxon>Strongyloidea</taxon>
        <taxon>Ancylostomatidae</taxon>
        <taxon>Bunostominae</taxon>
        <taxon>Necator</taxon>
    </lineage>
</organism>
<sequence length="105" mass="12701">MERLDCLERKLLRRMLGYFWPFACHNEELYSGVDVMYRRMTRGKFLHFSPPSELVAEKRLRFFGHIIRRPSDRLVQVALRSAPRRRRPPGRKTKFWAKVVKQLGR</sequence>
<dbReference type="EMBL" id="JAVFWL010000006">
    <property type="protein sequence ID" value="KAK6760333.1"/>
    <property type="molecule type" value="Genomic_DNA"/>
</dbReference>
<accession>A0ABR1ECL0</accession>
<dbReference type="Proteomes" id="UP001303046">
    <property type="component" value="Unassembled WGS sequence"/>
</dbReference>
<proteinExistence type="predicted"/>
<evidence type="ECO:0000313" key="2">
    <source>
        <dbReference type="Proteomes" id="UP001303046"/>
    </source>
</evidence>
<protein>
    <submittedName>
        <fullName evidence="1">Uncharacterized protein</fullName>
    </submittedName>
</protein>